<protein>
    <submittedName>
        <fullName evidence="3">IS30 family transposase</fullName>
    </submittedName>
</protein>
<evidence type="ECO:0000313" key="4">
    <source>
        <dbReference type="Proteomes" id="UP000742098"/>
    </source>
</evidence>
<dbReference type="InterPro" id="IPR025246">
    <property type="entry name" value="IS30-like_HTH"/>
</dbReference>
<dbReference type="Pfam" id="PF13936">
    <property type="entry name" value="HTH_38"/>
    <property type="match status" value="1"/>
</dbReference>
<evidence type="ECO:0000313" key="3">
    <source>
        <dbReference type="EMBL" id="HJF71393.1"/>
    </source>
</evidence>
<evidence type="ECO:0000256" key="1">
    <source>
        <dbReference type="ARBA" id="ARBA00023172"/>
    </source>
</evidence>
<gene>
    <name evidence="3" type="ORF">K8V05_11620</name>
</gene>
<reference evidence="3" key="2">
    <citation type="submission" date="2021-09" db="EMBL/GenBank/DDBJ databases">
        <authorList>
            <person name="Gilroy R."/>
        </authorList>
    </citation>
    <scope>NUCLEOTIDE SEQUENCE</scope>
    <source>
        <strain evidence="3">6966</strain>
    </source>
</reference>
<dbReference type="Proteomes" id="UP000742098">
    <property type="component" value="Unassembled WGS sequence"/>
</dbReference>
<dbReference type="GO" id="GO:0004803">
    <property type="term" value="F:transposase activity"/>
    <property type="evidence" value="ECO:0007669"/>
    <property type="project" value="TreeGrafter"/>
</dbReference>
<dbReference type="GO" id="GO:0003676">
    <property type="term" value="F:nucleic acid binding"/>
    <property type="evidence" value="ECO:0007669"/>
    <property type="project" value="InterPro"/>
</dbReference>
<dbReference type="GO" id="GO:0006310">
    <property type="term" value="P:DNA recombination"/>
    <property type="evidence" value="ECO:0007669"/>
    <property type="project" value="UniProtKB-KW"/>
</dbReference>
<dbReference type="GO" id="GO:0032196">
    <property type="term" value="P:transposition"/>
    <property type="evidence" value="ECO:0007669"/>
    <property type="project" value="TreeGrafter"/>
</dbReference>
<dbReference type="Gene3D" id="3.30.420.10">
    <property type="entry name" value="Ribonuclease H-like superfamily/Ribonuclease H"/>
    <property type="match status" value="1"/>
</dbReference>
<dbReference type="InterPro" id="IPR001584">
    <property type="entry name" value="Integrase_cat-core"/>
</dbReference>
<evidence type="ECO:0000259" key="2">
    <source>
        <dbReference type="PROSITE" id="PS50994"/>
    </source>
</evidence>
<dbReference type="GO" id="GO:0005829">
    <property type="term" value="C:cytosol"/>
    <property type="evidence" value="ECO:0007669"/>
    <property type="project" value="TreeGrafter"/>
</dbReference>
<dbReference type="PROSITE" id="PS50994">
    <property type="entry name" value="INTEGRASE"/>
    <property type="match status" value="1"/>
</dbReference>
<dbReference type="NCBIfam" id="NF033563">
    <property type="entry name" value="transpos_IS30"/>
    <property type="match status" value="1"/>
</dbReference>
<dbReference type="InterPro" id="IPR051917">
    <property type="entry name" value="Transposase-Integrase"/>
</dbReference>
<keyword evidence="1" id="KW-0233">DNA recombination</keyword>
<name>A0A921L0W5_9BACT</name>
<proteinExistence type="predicted"/>
<dbReference type="PANTHER" id="PTHR10948:SF23">
    <property type="entry name" value="TRANSPOSASE INSI FOR INSERTION SEQUENCE ELEMENT IS30A-RELATED"/>
    <property type="match status" value="1"/>
</dbReference>
<organism evidence="3 4">
    <name type="scientific">Butyricimonas virosa</name>
    <dbReference type="NCBI Taxonomy" id="544645"/>
    <lineage>
        <taxon>Bacteria</taxon>
        <taxon>Pseudomonadati</taxon>
        <taxon>Bacteroidota</taxon>
        <taxon>Bacteroidia</taxon>
        <taxon>Bacteroidales</taxon>
        <taxon>Odoribacteraceae</taxon>
        <taxon>Butyricimonas</taxon>
    </lineage>
</organism>
<dbReference type="InterPro" id="IPR036397">
    <property type="entry name" value="RNaseH_sf"/>
</dbReference>
<dbReference type="InterPro" id="IPR012337">
    <property type="entry name" value="RNaseH-like_sf"/>
</dbReference>
<dbReference type="AlphaFoldDB" id="A0A921L0W5"/>
<dbReference type="InterPro" id="IPR053392">
    <property type="entry name" value="Transposase_IS30-like"/>
</dbReference>
<feature type="domain" description="Integrase catalytic" evidence="2">
    <location>
        <begin position="158"/>
        <end position="320"/>
    </location>
</feature>
<comment type="caution">
    <text evidence="3">The sequence shown here is derived from an EMBL/GenBank/DDBJ whole genome shotgun (WGS) entry which is preliminary data.</text>
</comment>
<dbReference type="PANTHER" id="PTHR10948">
    <property type="entry name" value="TRANSPOSASE"/>
    <property type="match status" value="1"/>
</dbReference>
<dbReference type="GO" id="GO:0015074">
    <property type="term" value="P:DNA integration"/>
    <property type="evidence" value="ECO:0007669"/>
    <property type="project" value="InterPro"/>
</dbReference>
<accession>A0A921L0W5</accession>
<reference evidence="3" key="1">
    <citation type="journal article" date="2021" name="PeerJ">
        <title>Extensive microbial diversity within the chicken gut microbiome revealed by metagenomics and culture.</title>
        <authorList>
            <person name="Gilroy R."/>
            <person name="Ravi A."/>
            <person name="Getino M."/>
            <person name="Pursley I."/>
            <person name="Horton D.L."/>
            <person name="Alikhan N.F."/>
            <person name="Baker D."/>
            <person name="Gharbi K."/>
            <person name="Hall N."/>
            <person name="Watson M."/>
            <person name="Adriaenssens E.M."/>
            <person name="Foster-Nyarko E."/>
            <person name="Jarju S."/>
            <person name="Secka A."/>
            <person name="Antonio M."/>
            <person name="Oren A."/>
            <person name="Chaudhuri R.R."/>
            <person name="La Ragione R."/>
            <person name="Hildebrand F."/>
            <person name="Pallen M.J."/>
        </authorList>
    </citation>
    <scope>NUCLEOTIDE SEQUENCE</scope>
    <source>
        <strain evidence="3">6966</strain>
    </source>
</reference>
<dbReference type="InterPro" id="IPR009057">
    <property type="entry name" value="Homeodomain-like_sf"/>
</dbReference>
<dbReference type="SUPFAM" id="SSF46689">
    <property type="entry name" value="Homeodomain-like"/>
    <property type="match status" value="1"/>
</dbReference>
<sequence length="321" mass="37264">MKNHLTSEQRYEIYLGRKRGWSRSRIASEIEVAPSTVSRELLRNCNSNGEYVWCNAQNKADARKHGLQGNHRKPPELWWRIEQMILEEDWSPAQIAGVLRKEGVHIAKQTIYNHVHADRTGKLASHMSHELKYTRGAKSLRPTKATNIANRTSIHERQKEADGTRFGDWEMDTIVDSFGHAILTLTERSTNFIMMERLPQWRKALPTAQTVARLLFPYRKTLKTITTDNGCEFAAHLEISRLLSVKGGERVNVYFADSYASWQKGAIENANKLIRKYIPKKANFDDFSDKKIKDIQKKLNRRPREKLEFDTPLKRFFNIVA</sequence>
<dbReference type="SUPFAM" id="SSF53098">
    <property type="entry name" value="Ribonuclease H-like"/>
    <property type="match status" value="1"/>
</dbReference>
<dbReference type="EMBL" id="DYVS01000214">
    <property type="protein sequence ID" value="HJF71393.1"/>
    <property type="molecule type" value="Genomic_DNA"/>
</dbReference>